<keyword evidence="3" id="KW-0808">Transferase</keyword>
<name>A0A2T0QYF8_9ACTN</name>
<protein>
    <submittedName>
        <fullName evidence="3">Anti-sigma regulatory factor (Ser/Thr protein kinase)</fullName>
    </submittedName>
</protein>
<accession>A0A2T0QYF8</accession>
<dbReference type="EMBL" id="PVZF01000013">
    <property type="protein sequence ID" value="PRY11386.1"/>
    <property type="molecule type" value="Genomic_DNA"/>
</dbReference>
<dbReference type="Proteomes" id="UP000238083">
    <property type="component" value="Unassembled WGS sequence"/>
</dbReference>
<dbReference type="InterPro" id="IPR050267">
    <property type="entry name" value="Anti-sigma-factor_SerPK"/>
</dbReference>
<dbReference type="Gene3D" id="3.30.565.10">
    <property type="entry name" value="Histidine kinase-like ATPase, C-terminal domain"/>
    <property type="match status" value="1"/>
</dbReference>
<comment type="caution">
    <text evidence="3">The sequence shown here is derived from an EMBL/GenBank/DDBJ whole genome shotgun (WGS) entry which is preliminary data.</text>
</comment>
<dbReference type="PANTHER" id="PTHR35526:SF3">
    <property type="entry name" value="ANTI-SIGMA-F FACTOR RSBW"/>
    <property type="match status" value="1"/>
</dbReference>
<keyword evidence="4" id="KW-1185">Reference proteome</keyword>
<keyword evidence="3" id="KW-0418">Kinase</keyword>
<dbReference type="CDD" id="cd16936">
    <property type="entry name" value="HATPase_RsbW-like"/>
    <property type="match status" value="1"/>
</dbReference>
<feature type="domain" description="Histidine kinase/HSP90-like ATPase" evidence="2">
    <location>
        <begin position="8"/>
        <end position="120"/>
    </location>
</feature>
<dbReference type="OrthoDB" id="4828148at2"/>
<dbReference type="InterPro" id="IPR036890">
    <property type="entry name" value="HATPase_C_sf"/>
</dbReference>
<proteinExistence type="predicted"/>
<dbReference type="GO" id="GO:0004674">
    <property type="term" value="F:protein serine/threonine kinase activity"/>
    <property type="evidence" value="ECO:0007669"/>
    <property type="project" value="UniProtKB-KW"/>
</dbReference>
<dbReference type="Pfam" id="PF13581">
    <property type="entry name" value="HATPase_c_2"/>
    <property type="match status" value="1"/>
</dbReference>
<evidence type="ECO:0000256" key="1">
    <source>
        <dbReference type="ARBA" id="ARBA00022527"/>
    </source>
</evidence>
<organism evidence="3 4">
    <name type="scientific">Kineococcus rhizosphaerae</name>
    <dbReference type="NCBI Taxonomy" id="559628"/>
    <lineage>
        <taxon>Bacteria</taxon>
        <taxon>Bacillati</taxon>
        <taxon>Actinomycetota</taxon>
        <taxon>Actinomycetes</taxon>
        <taxon>Kineosporiales</taxon>
        <taxon>Kineosporiaceae</taxon>
        <taxon>Kineococcus</taxon>
    </lineage>
</organism>
<evidence type="ECO:0000313" key="4">
    <source>
        <dbReference type="Proteomes" id="UP000238083"/>
    </source>
</evidence>
<dbReference type="AlphaFoldDB" id="A0A2T0QYF8"/>
<dbReference type="PANTHER" id="PTHR35526">
    <property type="entry name" value="ANTI-SIGMA-F FACTOR RSBW-RELATED"/>
    <property type="match status" value="1"/>
</dbReference>
<sequence length="129" mass="14086">MEHHELALPAQLSAVGLARHWMTGRCASHVDEDTVHVVQLLTSELVTNAVVHGREPLRLELDRRPDCVHIGVVDASPEPPVLRDAEWDDTGGRGIALVDLLAATWGYEPQSDGPGKTVWFECPATHIDG</sequence>
<evidence type="ECO:0000259" key="2">
    <source>
        <dbReference type="Pfam" id="PF13581"/>
    </source>
</evidence>
<keyword evidence="1" id="KW-0723">Serine/threonine-protein kinase</keyword>
<dbReference type="SUPFAM" id="SSF55874">
    <property type="entry name" value="ATPase domain of HSP90 chaperone/DNA topoisomerase II/histidine kinase"/>
    <property type="match status" value="1"/>
</dbReference>
<evidence type="ECO:0000313" key="3">
    <source>
        <dbReference type="EMBL" id="PRY11386.1"/>
    </source>
</evidence>
<dbReference type="InterPro" id="IPR003594">
    <property type="entry name" value="HATPase_dom"/>
</dbReference>
<reference evidence="3 4" key="1">
    <citation type="submission" date="2018-03" db="EMBL/GenBank/DDBJ databases">
        <title>Genomic Encyclopedia of Archaeal and Bacterial Type Strains, Phase II (KMG-II): from individual species to whole genera.</title>
        <authorList>
            <person name="Goeker M."/>
        </authorList>
    </citation>
    <scope>NUCLEOTIDE SEQUENCE [LARGE SCALE GENOMIC DNA]</scope>
    <source>
        <strain evidence="3 4">DSM 19711</strain>
    </source>
</reference>
<gene>
    <name evidence="3" type="ORF">CLV37_1137</name>
</gene>